<dbReference type="Proteomes" id="UP001642483">
    <property type="component" value="Unassembled WGS sequence"/>
</dbReference>
<keyword evidence="5" id="KW-1185">Reference proteome</keyword>
<feature type="domain" description="CCHC-type" evidence="3">
    <location>
        <begin position="98"/>
        <end position="114"/>
    </location>
</feature>
<feature type="compositionally biased region" description="Polar residues" evidence="2">
    <location>
        <begin position="147"/>
        <end position="172"/>
    </location>
</feature>
<name>A0ABP0G0U3_CLALP</name>
<feature type="region of interest" description="Disordered" evidence="2">
    <location>
        <begin position="113"/>
        <end position="183"/>
    </location>
</feature>
<dbReference type="InterPro" id="IPR036875">
    <property type="entry name" value="Znf_CCHC_sf"/>
</dbReference>
<dbReference type="PANTHER" id="PTHR46259">
    <property type="entry name" value="ZINC FINGER CCHC-TYPE AND RNA-BINDING MOTIF-CONTAINING PROTEIN 1"/>
    <property type="match status" value="1"/>
</dbReference>
<gene>
    <name evidence="4" type="ORF">CVLEPA_LOCUS16591</name>
</gene>
<evidence type="ECO:0000313" key="5">
    <source>
        <dbReference type="Proteomes" id="UP001642483"/>
    </source>
</evidence>
<dbReference type="InterPro" id="IPR044598">
    <property type="entry name" value="ZCRB1"/>
</dbReference>
<evidence type="ECO:0000313" key="4">
    <source>
        <dbReference type="EMBL" id="CAK8685461.1"/>
    </source>
</evidence>
<dbReference type="InterPro" id="IPR000504">
    <property type="entry name" value="RRM_dom"/>
</dbReference>
<dbReference type="Pfam" id="PF00076">
    <property type="entry name" value="RRM_1"/>
    <property type="match status" value="1"/>
</dbReference>
<dbReference type="Gene3D" id="3.30.70.330">
    <property type="match status" value="1"/>
</dbReference>
<dbReference type="PROSITE" id="PS50158">
    <property type="entry name" value="ZF_CCHC"/>
    <property type="match status" value="1"/>
</dbReference>
<sequence length="183" mass="21269">MWHPNDIEIERIPNTRDAHFFESIKPYEIRVTVVRNKCTHESKGLAFILYLRKEDAQKAAAIMNDKKILDRTLKCSLAKDNGRAKDYIKRKEYKDKSRCFECGEFGHLSYKCPRNTLGDRQPPKKKRKQGKSSAENNEKDEPDIDFDSSSHISTEVASETSSVKNKQYTQGPHFSDEEYLYAE</sequence>
<evidence type="ECO:0000259" key="3">
    <source>
        <dbReference type="PROSITE" id="PS50158"/>
    </source>
</evidence>
<dbReference type="InterPro" id="IPR012677">
    <property type="entry name" value="Nucleotide-bd_a/b_plait_sf"/>
</dbReference>
<dbReference type="SMART" id="SM00343">
    <property type="entry name" value="ZnF_C2HC"/>
    <property type="match status" value="1"/>
</dbReference>
<dbReference type="SUPFAM" id="SSF57756">
    <property type="entry name" value="Retrovirus zinc finger-like domains"/>
    <property type="match status" value="1"/>
</dbReference>
<proteinExistence type="predicted"/>
<dbReference type="SUPFAM" id="SSF54928">
    <property type="entry name" value="RNA-binding domain, RBD"/>
    <property type="match status" value="1"/>
</dbReference>
<organism evidence="4 5">
    <name type="scientific">Clavelina lepadiformis</name>
    <name type="common">Light-bulb sea squirt</name>
    <name type="synonym">Ascidia lepadiformis</name>
    <dbReference type="NCBI Taxonomy" id="159417"/>
    <lineage>
        <taxon>Eukaryota</taxon>
        <taxon>Metazoa</taxon>
        <taxon>Chordata</taxon>
        <taxon>Tunicata</taxon>
        <taxon>Ascidiacea</taxon>
        <taxon>Aplousobranchia</taxon>
        <taxon>Clavelinidae</taxon>
        <taxon>Clavelina</taxon>
    </lineage>
</organism>
<dbReference type="InterPro" id="IPR035979">
    <property type="entry name" value="RBD_domain_sf"/>
</dbReference>
<comment type="caution">
    <text evidence="4">The sequence shown here is derived from an EMBL/GenBank/DDBJ whole genome shotgun (WGS) entry which is preliminary data.</text>
</comment>
<reference evidence="4 5" key="1">
    <citation type="submission" date="2024-02" db="EMBL/GenBank/DDBJ databases">
        <authorList>
            <person name="Daric V."/>
            <person name="Darras S."/>
        </authorList>
    </citation>
    <scope>NUCLEOTIDE SEQUENCE [LARGE SCALE GENOMIC DNA]</scope>
</reference>
<evidence type="ECO:0000256" key="2">
    <source>
        <dbReference type="SAM" id="MobiDB-lite"/>
    </source>
</evidence>
<dbReference type="EMBL" id="CAWYQH010000100">
    <property type="protein sequence ID" value="CAK8685461.1"/>
    <property type="molecule type" value="Genomic_DNA"/>
</dbReference>
<keyword evidence="1" id="KW-0479">Metal-binding</keyword>
<dbReference type="InterPro" id="IPR001878">
    <property type="entry name" value="Znf_CCHC"/>
</dbReference>
<evidence type="ECO:0000256" key="1">
    <source>
        <dbReference type="PROSITE-ProRule" id="PRU00047"/>
    </source>
</evidence>
<keyword evidence="1" id="KW-0863">Zinc-finger</keyword>
<dbReference type="PANTHER" id="PTHR46259:SF1">
    <property type="entry name" value="ZINC FINGER CCHC-TYPE AND RNA-BINDING MOTIF-CONTAINING PROTEIN 1"/>
    <property type="match status" value="1"/>
</dbReference>
<accession>A0ABP0G0U3</accession>
<keyword evidence="1" id="KW-0862">Zinc</keyword>
<protein>
    <recommendedName>
        <fullName evidence="3">CCHC-type domain-containing protein</fullName>
    </recommendedName>
</protein>
<dbReference type="Gene3D" id="4.10.60.10">
    <property type="entry name" value="Zinc finger, CCHC-type"/>
    <property type="match status" value="1"/>
</dbReference>